<evidence type="ECO:0000313" key="2">
    <source>
        <dbReference type="EMBL" id="OCF30552.1"/>
    </source>
</evidence>
<dbReference type="EMBL" id="KV700147">
    <property type="protein sequence ID" value="OCF30552.1"/>
    <property type="molecule type" value="Genomic_DNA"/>
</dbReference>
<accession>A0A1B9GHL9</accession>
<proteinExistence type="predicted"/>
<name>A0A1B9GHL9_9TREE</name>
<evidence type="ECO:0000256" key="1">
    <source>
        <dbReference type="SAM" id="MobiDB-lite"/>
    </source>
</evidence>
<gene>
    <name evidence="2" type="ORF">I316_07820</name>
</gene>
<dbReference type="Gene3D" id="2.80.10.50">
    <property type="match status" value="1"/>
</dbReference>
<keyword evidence="3" id="KW-1185">Reference proteome</keyword>
<protein>
    <submittedName>
        <fullName evidence="2">Uncharacterized protein</fullName>
    </submittedName>
</protein>
<organism evidence="2 3">
    <name type="scientific">Kwoniella heveanensis BCC8398</name>
    <dbReference type="NCBI Taxonomy" id="1296120"/>
    <lineage>
        <taxon>Eukaryota</taxon>
        <taxon>Fungi</taxon>
        <taxon>Dikarya</taxon>
        <taxon>Basidiomycota</taxon>
        <taxon>Agaricomycotina</taxon>
        <taxon>Tremellomycetes</taxon>
        <taxon>Tremellales</taxon>
        <taxon>Cryptococcaceae</taxon>
        <taxon>Kwoniella</taxon>
    </lineage>
</organism>
<sequence length="117" mass="12819">MSVILADCGESVKWTVHGEQPTPISTLLGETWLCVDAKEDSGQVGGDPYGREKEAQTWECAQENPNQLWTIQELGQPAEWNNSDAGADAPDGTENHEEIESYDLTESQDQTDGNGHE</sequence>
<feature type="region of interest" description="Disordered" evidence="1">
    <location>
        <begin position="74"/>
        <end position="117"/>
    </location>
</feature>
<feature type="compositionally biased region" description="Polar residues" evidence="1">
    <location>
        <begin position="104"/>
        <end position="117"/>
    </location>
</feature>
<dbReference type="PROSITE" id="PS50231">
    <property type="entry name" value="RICIN_B_LECTIN"/>
    <property type="match status" value="1"/>
</dbReference>
<reference evidence="2 3" key="1">
    <citation type="submission" date="2013-07" db="EMBL/GenBank/DDBJ databases">
        <title>The Genome Sequence of Cryptococcus heveanensis BCC8398.</title>
        <authorList>
            <consortium name="The Broad Institute Genome Sequencing Platform"/>
            <person name="Cuomo C."/>
            <person name="Litvintseva A."/>
            <person name="Chen Y."/>
            <person name="Heitman J."/>
            <person name="Sun S."/>
            <person name="Springer D."/>
            <person name="Dromer F."/>
            <person name="Young S.K."/>
            <person name="Zeng Q."/>
            <person name="Gargeya S."/>
            <person name="Fitzgerald M."/>
            <person name="Abouelleil A."/>
            <person name="Alvarado L."/>
            <person name="Berlin A.M."/>
            <person name="Chapman S.B."/>
            <person name="Dewar J."/>
            <person name="Goldberg J."/>
            <person name="Griggs A."/>
            <person name="Gujja S."/>
            <person name="Hansen M."/>
            <person name="Howarth C."/>
            <person name="Imamovic A."/>
            <person name="Larimer J."/>
            <person name="McCowan C."/>
            <person name="Murphy C."/>
            <person name="Pearson M."/>
            <person name="Priest M."/>
            <person name="Roberts A."/>
            <person name="Saif S."/>
            <person name="Shea T."/>
            <person name="Sykes S."/>
            <person name="Wortman J."/>
            <person name="Nusbaum C."/>
            <person name="Birren B."/>
        </authorList>
    </citation>
    <scope>NUCLEOTIDE SEQUENCE [LARGE SCALE GENOMIC DNA]</scope>
    <source>
        <strain evidence="2 3">BCC8398</strain>
    </source>
</reference>
<dbReference type="Proteomes" id="UP000092666">
    <property type="component" value="Unassembled WGS sequence"/>
</dbReference>
<reference evidence="3" key="2">
    <citation type="submission" date="2013-12" db="EMBL/GenBank/DDBJ databases">
        <title>Evolution of pathogenesis and genome organization in the Tremellales.</title>
        <authorList>
            <person name="Cuomo C."/>
            <person name="Litvintseva A."/>
            <person name="Heitman J."/>
            <person name="Chen Y."/>
            <person name="Sun S."/>
            <person name="Springer D."/>
            <person name="Dromer F."/>
            <person name="Young S."/>
            <person name="Zeng Q."/>
            <person name="Chapman S."/>
            <person name="Gujja S."/>
            <person name="Saif S."/>
            <person name="Birren B."/>
        </authorList>
    </citation>
    <scope>NUCLEOTIDE SEQUENCE [LARGE SCALE GENOMIC DNA]</scope>
    <source>
        <strain evidence="3">BCC8398</strain>
    </source>
</reference>
<evidence type="ECO:0000313" key="3">
    <source>
        <dbReference type="Proteomes" id="UP000092666"/>
    </source>
</evidence>
<dbReference type="AlphaFoldDB" id="A0A1B9GHL9"/>